<proteinExistence type="predicted"/>
<dbReference type="EMBL" id="JACHIA010000004">
    <property type="protein sequence ID" value="MBB6070272.1"/>
    <property type="molecule type" value="Genomic_DNA"/>
</dbReference>
<evidence type="ECO:0000313" key="2">
    <source>
        <dbReference type="Proteomes" id="UP000582837"/>
    </source>
</evidence>
<evidence type="ECO:0000313" key="1">
    <source>
        <dbReference type="EMBL" id="MBB6070272.1"/>
    </source>
</evidence>
<dbReference type="RefSeq" id="WP_170035668.1">
    <property type="nucleotide sequence ID" value="NZ_JABDTL010000001.1"/>
</dbReference>
<protein>
    <submittedName>
        <fullName evidence="1">Uncharacterized protein</fullName>
    </submittedName>
</protein>
<keyword evidence="2" id="KW-1185">Reference proteome</keyword>
<name>A0A841GRM3_9BACT</name>
<dbReference type="InterPro" id="IPR053842">
    <property type="entry name" value="NikA-like"/>
</dbReference>
<organism evidence="1 2">
    <name type="scientific">Longimicrobium terrae</name>
    <dbReference type="NCBI Taxonomy" id="1639882"/>
    <lineage>
        <taxon>Bacteria</taxon>
        <taxon>Pseudomonadati</taxon>
        <taxon>Gemmatimonadota</taxon>
        <taxon>Longimicrobiia</taxon>
        <taxon>Longimicrobiales</taxon>
        <taxon>Longimicrobiaceae</taxon>
        <taxon>Longimicrobium</taxon>
    </lineage>
</organism>
<reference evidence="1 2" key="1">
    <citation type="submission" date="2020-08" db="EMBL/GenBank/DDBJ databases">
        <title>Genomic Encyclopedia of Type Strains, Phase IV (KMG-IV): sequencing the most valuable type-strain genomes for metagenomic binning, comparative biology and taxonomic classification.</title>
        <authorList>
            <person name="Goeker M."/>
        </authorList>
    </citation>
    <scope>NUCLEOTIDE SEQUENCE [LARGE SCALE GENOMIC DNA]</scope>
    <source>
        <strain evidence="1 2">DSM 29007</strain>
    </source>
</reference>
<dbReference type="AlphaFoldDB" id="A0A841GRM3"/>
<sequence length="134" mass="15050">MVQSAPPKLAGRQKVAPERRFTSRIVFRLLPAQYARLSARAESAGLTPNDYARDRALGRVRPSRAVRRLSAGCHEPLEELAQFIRFADQLLPHLEPEFDPASEMGRVIHRARRRFPDPVGTLASLRTLIEEAVG</sequence>
<comment type="caution">
    <text evidence="1">The sequence shown here is derived from an EMBL/GenBank/DDBJ whole genome shotgun (WGS) entry which is preliminary data.</text>
</comment>
<dbReference type="Pfam" id="PF21983">
    <property type="entry name" value="NikA-like"/>
    <property type="match status" value="1"/>
</dbReference>
<dbReference type="Proteomes" id="UP000582837">
    <property type="component" value="Unassembled WGS sequence"/>
</dbReference>
<accession>A0A841GRM3</accession>
<gene>
    <name evidence="1" type="ORF">HNQ61_001891</name>
</gene>